<dbReference type="Proteomes" id="UP001165679">
    <property type="component" value="Unassembled WGS sequence"/>
</dbReference>
<reference evidence="2" key="2">
    <citation type="submission" date="2022-10" db="EMBL/GenBank/DDBJ databases">
        <authorList>
            <person name="Trinh H.N."/>
        </authorList>
    </citation>
    <scope>NUCLEOTIDE SEQUENCE</scope>
    <source>
        <strain evidence="2">RN2-1</strain>
    </source>
</reference>
<sequence>MIPVFGTAKAGALAIPGFARAHPQTILAAAAIYAASAVFATAMLARYQQPGWVVTHVMNWAVALPALVLMAPVLTKLYRQVILGEDDRPLLRLDFRVRRVLLVTLVLSLIVMLGGLPFALVLDAAPRLAGHRVIIWAILTVAILSKLVAWWLTFRLAIAPPLGAAGMRANAMDTAYSYTRGAVLRITALKLVIYLPVLCAVGGLMLLGGLSPLAQAAVLSHPAAVAVVTLLTACTEFVDAAAMALAARALARPRRPAEAADVAGVLSA</sequence>
<proteinExistence type="predicted"/>
<dbReference type="AlphaFoldDB" id="A0AA41YJY7"/>
<keyword evidence="3" id="KW-1185">Reference proteome</keyword>
<evidence type="ECO:0000256" key="1">
    <source>
        <dbReference type="SAM" id="Phobius"/>
    </source>
</evidence>
<keyword evidence="1" id="KW-0472">Membrane</keyword>
<reference evidence="2" key="1">
    <citation type="submission" date="2022-09" db="EMBL/GenBank/DDBJ databases">
        <title>Rhodovastum sp. nov. RN2-1 isolated from soil in Seongnam, South Korea.</title>
        <authorList>
            <person name="Le N.T."/>
        </authorList>
    </citation>
    <scope>NUCLEOTIDE SEQUENCE</scope>
    <source>
        <strain evidence="2">RN2-1</strain>
    </source>
</reference>
<keyword evidence="1" id="KW-1133">Transmembrane helix</keyword>
<evidence type="ECO:0000313" key="2">
    <source>
        <dbReference type="EMBL" id="MCW3475154.1"/>
    </source>
</evidence>
<feature type="transmembrane region" description="Helical" evidence="1">
    <location>
        <begin position="134"/>
        <end position="158"/>
    </location>
</feature>
<keyword evidence="1" id="KW-0812">Transmembrane</keyword>
<feature type="transmembrane region" description="Helical" evidence="1">
    <location>
        <begin position="100"/>
        <end position="122"/>
    </location>
</feature>
<gene>
    <name evidence="2" type="ORF">OL599_11280</name>
</gene>
<evidence type="ECO:0000313" key="3">
    <source>
        <dbReference type="Proteomes" id="UP001165679"/>
    </source>
</evidence>
<comment type="caution">
    <text evidence="2">The sequence shown here is derived from an EMBL/GenBank/DDBJ whole genome shotgun (WGS) entry which is preliminary data.</text>
</comment>
<feature type="transmembrane region" description="Helical" evidence="1">
    <location>
        <begin position="26"/>
        <end position="45"/>
    </location>
</feature>
<accession>A0AA41YJY7</accession>
<dbReference type="EMBL" id="JAPDNT010000006">
    <property type="protein sequence ID" value="MCW3475154.1"/>
    <property type="molecule type" value="Genomic_DNA"/>
</dbReference>
<feature type="transmembrane region" description="Helical" evidence="1">
    <location>
        <begin position="57"/>
        <end position="79"/>
    </location>
</feature>
<protein>
    <submittedName>
        <fullName evidence="2">Uncharacterized protein</fullName>
    </submittedName>
</protein>
<feature type="transmembrane region" description="Helical" evidence="1">
    <location>
        <begin position="191"/>
        <end position="211"/>
    </location>
</feature>
<organism evidence="2 3">
    <name type="scientific">Limobrevibacterium gyesilva</name>
    <dbReference type="NCBI Taxonomy" id="2991712"/>
    <lineage>
        <taxon>Bacteria</taxon>
        <taxon>Pseudomonadati</taxon>
        <taxon>Pseudomonadota</taxon>
        <taxon>Alphaproteobacteria</taxon>
        <taxon>Acetobacterales</taxon>
        <taxon>Acetobacteraceae</taxon>
        <taxon>Limobrevibacterium</taxon>
    </lineage>
</organism>
<name>A0AA41YJY7_9PROT</name>
<feature type="transmembrane region" description="Helical" evidence="1">
    <location>
        <begin position="223"/>
        <end position="246"/>
    </location>
</feature>
<dbReference type="RefSeq" id="WP_264713848.1">
    <property type="nucleotide sequence ID" value="NZ_JAPDNT010000006.1"/>
</dbReference>